<dbReference type="PANTHER" id="PTHR40047">
    <property type="entry name" value="UPF0703 PROTEIN YCGQ"/>
    <property type="match status" value="1"/>
</dbReference>
<dbReference type="PANTHER" id="PTHR40047:SF1">
    <property type="entry name" value="UPF0703 PROTEIN YCGQ"/>
    <property type="match status" value="1"/>
</dbReference>
<gene>
    <name evidence="3" type="ORF">UFOPK2786_01666</name>
</gene>
<name>A0A6J6UEY1_9ZZZZ</name>
<accession>A0A6J6UEY1</accession>
<reference evidence="3" key="1">
    <citation type="submission" date="2020-05" db="EMBL/GenBank/DDBJ databases">
        <authorList>
            <person name="Chiriac C."/>
            <person name="Salcher M."/>
            <person name="Ghai R."/>
            <person name="Kavagutti S V."/>
        </authorList>
    </citation>
    <scope>NUCLEOTIDE SEQUENCE</scope>
</reference>
<feature type="domain" description="DUF1980" evidence="2">
    <location>
        <begin position="154"/>
        <end position="246"/>
    </location>
</feature>
<evidence type="ECO:0000259" key="2">
    <source>
        <dbReference type="Pfam" id="PF21537"/>
    </source>
</evidence>
<evidence type="ECO:0000313" key="3">
    <source>
        <dbReference type="EMBL" id="CAB4757865.1"/>
    </source>
</evidence>
<dbReference type="Pfam" id="PF21537">
    <property type="entry name" value="DUF1980_C"/>
    <property type="match status" value="1"/>
</dbReference>
<proteinExistence type="predicted"/>
<dbReference type="NCBIfam" id="TIGR03943">
    <property type="entry name" value="TIGR03943 family putative permease subunit"/>
    <property type="match status" value="1"/>
</dbReference>
<feature type="transmembrane region" description="Helical" evidence="1">
    <location>
        <begin position="88"/>
        <end position="110"/>
    </location>
</feature>
<dbReference type="InterPro" id="IPR015402">
    <property type="entry name" value="DUF1980"/>
</dbReference>
<keyword evidence="1" id="KW-0472">Membrane</keyword>
<feature type="transmembrane region" description="Helical" evidence="1">
    <location>
        <begin position="33"/>
        <end position="54"/>
    </location>
</feature>
<organism evidence="3">
    <name type="scientific">freshwater metagenome</name>
    <dbReference type="NCBI Taxonomy" id="449393"/>
    <lineage>
        <taxon>unclassified sequences</taxon>
        <taxon>metagenomes</taxon>
        <taxon>ecological metagenomes</taxon>
    </lineage>
</organism>
<protein>
    <submittedName>
        <fullName evidence="3">Unannotated protein</fullName>
    </submittedName>
</protein>
<dbReference type="AlphaFoldDB" id="A0A6J6UEY1"/>
<keyword evidence="1" id="KW-1133">Transmembrane helix</keyword>
<dbReference type="EMBL" id="CAEZYW010000315">
    <property type="protein sequence ID" value="CAB4757865.1"/>
    <property type="molecule type" value="Genomic_DNA"/>
</dbReference>
<dbReference type="InterPro" id="IPR048447">
    <property type="entry name" value="DUF1980_C"/>
</dbReference>
<sequence length="247" mass="26746">MTREVQSIILLLVGIATLRISWGTAYLNYVKEVMRPWLLLSGAILVVLGAWLLIDSLRGRPSPEEPEGEDESAGADASERHEHAGPRAAWLLLLPVLTIFLVAPPALGAYSASRDTTNSIATDRSMAPLPPGDPVPLYLSDYVTRAVWDEGRTLVGRSVALTGFVLAQPDGSWLLTRLQLTCCAADAFASKVRPINLPPRDKPLVEGTWVTVTGTWVPSQEARTEEAIPQVDVTGIEVVDAPTNPYD</sequence>
<dbReference type="InterPro" id="IPR052955">
    <property type="entry name" value="UPF0703_membrane_permease"/>
</dbReference>
<evidence type="ECO:0000256" key="1">
    <source>
        <dbReference type="SAM" id="Phobius"/>
    </source>
</evidence>
<keyword evidence="1" id="KW-0812">Transmembrane</keyword>